<organism evidence="4 5">
    <name type="scientific">Methanoculleus sediminis</name>
    <dbReference type="NCBI Taxonomy" id="1550566"/>
    <lineage>
        <taxon>Archaea</taxon>
        <taxon>Methanobacteriati</taxon>
        <taxon>Methanobacteriota</taxon>
        <taxon>Stenosarchaea group</taxon>
        <taxon>Methanomicrobia</taxon>
        <taxon>Methanomicrobiales</taxon>
        <taxon>Methanomicrobiaceae</taxon>
        <taxon>Methanoculleus</taxon>
    </lineage>
</organism>
<evidence type="ECO:0000259" key="3">
    <source>
        <dbReference type="PROSITE" id="PS51668"/>
    </source>
</evidence>
<sequence length="162" mass="18155">MDTRTFTVKPVGIVHADDESFSIEIAGPFRPALRELGGFGHIVVLWWGDRVDTPERRNETVCKKPYTRSPETIGIFATRSPVRPNPIALSVAPVIGIDSVSGIVRIAYIDADDGTPVLDIKPYLPATERVRDVNVPAWSSRWPQWYEDNQGFDWAAEFTSEE</sequence>
<protein>
    <submittedName>
        <fullName evidence="4">Methyltransferase</fullName>
    </submittedName>
</protein>
<keyword evidence="1" id="KW-0949">S-adenosyl-L-methionine</keyword>
<name>A0A0H1R5N8_9EURY</name>
<dbReference type="EMBL" id="JXOJ01000003">
    <property type="protein sequence ID" value="KLK88002.1"/>
    <property type="molecule type" value="Genomic_DNA"/>
</dbReference>
<comment type="similarity">
    <text evidence="2">Belongs to the tRNA methyltransferase O family.</text>
</comment>
<evidence type="ECO:0000313" key="5">
    <source>
        <dbReference type="Proteomes" id="UP000035301"/>
    </source>
</evidence>
<feature type="domain" description="TsaA-like" evidence="3">
    <location>
        <begin position="8"/>
        <end position="132"/>
    </location>
</feature>
<dbReference type="Gene3D" id="2.40.30.70">
    <property type="entry name" value="YaeB-like"/>
    <property type="match status" value="1"/>
</dbReference>
<dbReference type="Proteomes" id="UP000035301">
    <property type="component" value="Unassembled WGS sequence"/>
</dbReference>
<comment type="caution">
    <text evidence="4">The sequence shown here is derived from an EMBL/GenBank/DDBJ whole genome shotgun (WGS) entry which is preliminary data.</text>
</comment>
<reference evidence="4 5" key="1">
    <citation type="journal article" date="2015" name="Int. J. Syst. Evol. Microbiol.">
        <title>Methanoculleus sediminis sp. nov., a methanogen from sediments near a submarine mud volcano.</title>
        <authorList>
            <person name="Chen S.C."/>
            <person name="Chen M.F."/>
            <person name="Lai M.C."/>
            <person name="Weng C.Y."/>
            <person name="Wu S.Y."/>
            <person name="Lin S."/>
            <person name="Yang T.F."/>
            <person name="Chen P.C."/>
        </authorList>
    </citation>
    <scope>NUCLEOTIDE SEQUENCE [LARGE SCALE GENOMIC DNA]</scope>
    <source>
        <strain evidence="4 5">S3Fa</strain>
    </source>
</reference>
<gene>
    <name evidence="4" type="ORF">SZ63_08440</name>
</gene>
<evidence type="ECO:0000313" key="4">
    <source>
        <dbReference type="EMBL" id="KLK88002.1"/>
    </source>
</evidence>
<dbReference type="SUPFAM" id="SSF118196">
    <property type="entry name" value="YaeB-like"/>
    <property type="match status" value="1"/>
</dbReference>
<dbReference type="Pfam" id="PF01980">
    <property type="entry name" value="TrmO_N"/>
    <property type="match status" value="1"/>
</dbReference>
<proteinExistence type="inferred from homology"/>
<dbReference type="AlphaFoldDB" id="A0A0H1R5N8"/>
<dbReference type="PATRIC" id="fig|1550566.3.peg.1843"/>
<dbReference type="PROSITE" id="PS51668">
    <property type="entry name" value="TSAA_2"/>
    <property type="match status" value="1"/>
</dbReference>
<accession>A0A0H1R5N8</accession>
<evidence type="ECO:0000256" key="2">
    <source>
        <dbReference type="ARBA" id="ARBA00033753"/>
    </source>
</evidence>
<dbReference type="InterPro" id="IPR040372">
    <property type="entry name" value="YaeB-like"/>
</dbReference>
<dbReference type="InterPro" id="IPR023370">
    <property type="entry name" value="TrmO-like_N"/>
</dbReference>
<keyword evidence="4" id="KW-0489">Methyltransferase</keyword>
<dbReference type="GO" id="GO:0008168">
    <property type="term" value="F:methyltransferase activity"/>
    <property type="evidence" value="ECO:0007669"/>
    <property type="project" value="UniProtKB-KW"/>
</dbReference>
<keyword evidence="5" id="KW-1185">Reference proteome</keyword>
<dbReference type="PANTHER" id="PTHR12818:SF0">
    <property type="entry name" value="TRNA (ADENINE(37)-N6)-METHYLTRANSFERASE"/>
    <property type="match status" value="1"/>
</dbReference>
<dbReference type="GO" id="GO:0032259">
    <property type="term" value="P:methylation"/>
    <property type="evidence" value="ECO:0007669"/>
    <property type="project" value="UniProtKB-KW"/>
</dbReference>
<dbReference type="InterPro" id="IPR036413">
    <property type="entry name" value="YaeB-like_sf"/>
</dbReference>
<dbReference type="PANTHER" id="PTHR12818">
    <property type="entry name" value="TRNA (ADENINE(37)-N6)-METHYLTRANSFERASE"/>
    <property type="match status" value="1"/>
</dbReference>
<keyword evidence="4" id="KW-0808">Transferase</keyword>
<dbReference type="CDD" id="cd09281">
    <property type="entry name" value="UPF0066"/>
    <property type="match status" value="1"/>
</dbReference>
<dbReference type="OrthoDB" id="104532at2157"/>
<evidence type="ECO:0000256" key="1">
    <source>
        <dbReference type="ARBA" id="ARBA00022691"/>
    </source>
</evidence>
<dbReference type="RefSeq" id="WP_048184172.1">
    <property type="nucleotide sequence ID" value="NZ_JXOJ01000003.1"/>
</dbReference>
<dbReference type="InterPro" id="IPR036414">
    <property type="entry name" value="YaeB_N_sf"/>
</dbReference>